<accession>A0A1Y5FBR3</accession>
<proteinExistence type="predicted"/>
<dbReference type="Proteomes" id="UP000196531">
    <property type="component" value="Unassembled WGS sequence"/>
</dbReference>
<dbReference type="EMBL" id="MAAO01000002">
    <property type="protein sequence ID" value="OUR99509.1"/>
    <property type="molecule type" value="Genomic_DNA"/>
</dbReference>
<protein>
    <submittedName>
        <fullName evidence="1">Uncharacterized protein</fullName>
    </submittedName>
</protein>
<name>A0A1Y5FBR3_9BACT</name>
<evidence type="ECO:0000313" key="2">
    <source>
        <dbReference type="Proteomes" id="UP000196531"/>
    </source>
</evidence>
<gene>
    <name evidence="1" type="ORF">A9Q84_00380</name>
</gene>
<sequence length="158" mass="18635">MIFERRKVAKFQEQDCSLTLREAMEEFYSINSKLFSKPDPLTNWTELLVHHDVGHVFFGVNTSLLDETAGDCWTFFATDMTFKEYKDYANTPEGKKLIQDIGPKLLVKSLIFGIPLMCKVFLRSKKMSRKWQVRGYEEYLDMPLGEIRKLFKLEILKY</sequence>
<dbReference type="AlphaFoldDB" id="A0A1Y5FBR3"/>
<comment type="caution">
    <text evidence="1">The sequence shown here is derived from an EMBL/GenBank/DDBJ whole genome shotgun (WGS) entry which is preliminary data.</text>
</comment>
<evidence type="ECO:0000313" key="1">
    <source>
        <dbReference type="EMBL" id="OUR99509.1"/>
    </source>
</evidence>
<reference evidence="2" key="1">
    <citation type="journal article" date="2017" name="Proc. Natl. Acad. Sci. U.S.A.">
        <title>Simulation of Deepwater Horizon oil plume reveals substrate specialization within a complex community of hydrocarbon-degraders.</title>
        <authorList>
            <person name="Hu P."/>
            <person name="Dubinsky E.A."/>
            <person name="Probst A.J."/>
            <person name="Wang J."/>
            <person name="Sieber C.M.K."/>
            <person name="Tom L.M."/>
            <person name="Gardinali P."/>
            <person name="Banfield J.F."/>
            <person name="Atlas R.M."/>
            <person name="Andersen G.L."/>
        </authorList>
    </citation>
    <scope>NUCLEOTIDE SEQUENCE [LARGE SCALE GENOMIC DNA]</scope>
</reference>
<organism evidence="1 2">
    <name type="scientific">Halobacteriovorax marinus</name>
    <dbReference type="NCBI Taxonomy" id="97084"/>
    <lineage>
        <taxon>Bacteria</taxon>
        <taxon>Pseudomonadati</taxon>
        <taxon>Bdellovibrionota</taxon>
        <taxon>Bacteriovoracia</taxon>
        <taxon>Bacteriovoracales</taxon>
        <taxon>Halobacteriovoraceae</taxon>
        <taxon>Halobacteriovorax</taxon>
    </lineage>
</organism>